<evidence type="ECO:0000313" key="2">
    <source>
        <dbReference type="EMBL" id="CAE2327324.1"/>
    </source>
</evidence>
<dbReference type="EMBL" id="HBKR01031381">
    <property type="protein sequence ID" value="CAE2327324.1"/>
    <property type="molecule type" value="Transcribed_RNA"/>
</dbReference>
<dbReference type="AlphaFoldDB" id="A0A7S4P908"/>
<sequence length="138" mass="14204">MNFLLESENPSSPSQSPPLQKNLSLDKITFDEEGVVNEAPEKSPPSKSLPAPPESENSPSSPPSSPSSLLPSFSFPSPPSPSSARNLLSSFLPSSSPRSPRSPSSSAPTVASPSLSPSSSCSPPSSPPPTLLLPPSEK</sequence>
<name>A0A7S4P908_9EUKA</name>
<feature type="compositionally biased region" description="Low complexity" evidence="1">
    <location>
        <begin position="66"/>
        <end position="75"/>
    </location>
</feature>
<evidence type="ECO:0000256" key="1">
    <source>
        <dbReference type="SAM" id="MobiDB-lite"/>
    </source>
</evidence>
<organism evidence="2">
    <name type="scientific">Paramoeba aestuarina</name>
    <dbReference type="NCBI Taxonomy" id="180227"/>
    <lineage>
        <taxon>Eukaryota</taxon>
        <taxon>Amoebozoa</taxon>
        <taxon>Discosea</taxon>
        <taxon>Flabellinia</taxon>
        <taxon>Dactylopodida</taxon>
        <taxon>Paramoebidae</taxon>
        <taxon>Paramoeba</taxon>
    </lineage>
</organism>
<gene>
    <name evidence="2" type="ORF">NAES01612_LOCUS20635</name>
</gene>
<feature type="compositionally biased region" description="Low complexity" evidence="1">
    <location>
        <begin position="82"/>
        <end position="123"/>
    </location>
</feature>
<accession>A0A7S4P908</accession>
<feature type="region of interest" description="Disordered" evidence="1">
    <location>
        <begin position="1"/>
        <end position="138"/>
    </location>
</feature>
<feature type="compositionally biased region" description="Low complexity" evidence="1">
    <location>
        <begin position="1"/>
        <end position="25"/>
    </location>
</feature>
<feature type="compositionally biased region" description="Low complexity" evidence="1">
    <location>
        <begin position="45"/>
        <end position="59"/>
    </location>
</feature>
<reference evidence="2" key="1">
    <citation type="submission" date="2021-01" db="EMBL/GenBank/DDBJ databases">
        <authorList>
            <person name="Corre E."/>
            <person name="Pelletier E."/>
            <person name="Niang G."/>
            <person name="Scheremetjew M."/>
            <person name="Finn R."/>
            <person name="Kale V."/>
            <person name="Holt S."/>
            <person name="Cochrane G."/>
            <person name="Meng A."/>
            <person name="Brown T."/>
            <person name="Cohen L."/>
        </authorList>
    </citation>
    <scope>NUCLEOTIDE SEQUENCE</scope>
    <source>
        <strain evidence="2">SoJaBio B1-5/56/2</strain>
    </source>
</reference>
<protein>
    <submittedName>
        <fullName evidence="2">Uncharacterized protein</fullName>
    </submittedName>
</protein>
<proteinExistence type="predicted"/>